<dbReference type="PANTHER" id="PTHR46401:SF2">
    <property type="entry name" value="GLYCOSYLTRANSFERASE WBBK-RELATED"/>
    <property type="match status" value="1"/>
</dbReference>
<keyword evidence="1 3" id="KW-0808">Transferase</keyword>
<dbReference type="EMBL" id="AZRN01000012">
    <property type="protein sequence ID" value="PNS00092.1"/>
    <property type="molecule type" value="Genomic_DNA"/>
</dbReference>
<evidence type="ECO:0000256" key="1">
    <source>
        <dbReference type="ARBA" id="ARBA00022679"/>
    </source>
</evidence>
<evidence type="ECO:0000313" key="3">
    <source>
        <dbReference type="EMBL" id="PNS00092.1"/>
    </source>
</evidence>
<proteinExistence type="predicted"/>
<dbReference type="RefSeq" id="WP_103076702.1">
    <property type="nucleotide sequence ID" value="NZ_AZRN01000012.1"/>
</dbReference>
<dbReference type="GO" id="GO:0009103">
    <property type="term" value="P:lipopolysaccharide biosynthetic process"/>
    <property type="evidence" value="ECO:0007669"/>
    <property type="project" value="TreeGrafter"/>
</dbReference>
<comment type="caution">
    <text evidence="3">The sequence shown here is derived from an EMBL/GenBank/DDBJ whole genome shotgun (WGS) entry which is preliminary data.</text>
</comment>
<dbReference type="PANTHER" id="PTHR46401">
    <property type="entry name" value="GLYCOSYLTRANSFERASE WBBK-RELATED"/>
    <property type="match status" value="1"/>
</dbReference>
<keyword evidence="4" id="KW-1185">Reference proteome</keyword>
<protein>
    <submittedName>
        <fullName evidence="3">Glycosyltransferase family 1</fullName>
    </submittedName>
</protein>
<evidence type="ECO:0000313" key="4">
    <source>
        <dbReference type="Proteomes" id="UP000236604"/>
    </source>
</evidence>
<organism evidence="3 4">
    <name type="scientific">Petrotoga mexicana DSM 14811</name>
    <dbReference type="NCBI Taxonomy" id="1122954"/>
    <lineage>
        <taxon>Bacteria</taxon>
        <taxon>Thermotogati</taxon>
        <taxon>Thermotogota</taxon>
        <taxon>Thermotogae</taxon>
        <taxon>Petrotogales</taxon>
        <taxon>Petrotogaceae</taxon>
        <taxon>Petrotoga</taxon>
    </lineage>
</organism>
<dbReference type="GO" id="GO:0016757">
    <property type="term" value="F:glycosyltransferase activity"/>
    <property type="evidence" value="ECO:0007669"/>
    <property type="project" value="InterPro"/>
</dbReference>
<reference evidence="3 4" key="1">
    <citation type="submission" date="2013-12" db="EMBL/GenBank/DDBJ databases">
        <title>Comparative genomics of Petrotoga isolates.</title>
        <authorList>
            <person name="Nesbo C.L."/>
            <person name="Charchuk R."/>
            <person name="Chow K."/>
        </authorList>
    </citation>
    <scope>NUCLEOTIDE SEQUENCE [LARGE SCALE GENOMIC DNA]</scope>
    <source>
        <strain evidence="3 4">DSM 14811</strain>
    </source>
</reference>
<dbReference type="Gene3D" id="3.40.50.2000">
    <property type="entry name" value="Glycogen Phosphorylase B"/>
    <property type="match status" value="2"/>
</dbReference>
<accession>A0A2K1PBC3</accession>
<gene>
    <name evidence="3" type="ORF">X927_03515</name>
</gene>
<sequence length="357" mass="41653">MKIYVASFNFSPGHLSHLIAWYKLFTLVGYETKLLLDYGYKNLIEKEFDVEYINSKLNDRFEVLKTDVLLIQNPSIKNHSLAKRFKEKGTKIVYIYHEPWDSLKERFKEGVKQAFKSSVAHFFSTKLLSLSDTIIVPSKFALKLYEKRDFKYNSNVSVIPLIFDDETKGFELTPENKIYFSYVGTACKGHGFDEFLNLLLSFDKKELIDLPFKFQISTKTDISDLMNKKIRFLIKEGFLKINQGKPLKNSEINQAYVNSFAVWNLYNRSTQSGVLPKAQMFGTAPIASTIGSFPEFIQDGVNGFLIKDYNFNNLKKTIYSAFENREKLFENCRSNFFQKFYFANYANEMKHIVENMF</sequence>
<dbReference type="AlphaFoldDB" id="A0A2K1PBC3"/>
<name>A0A2K1PBC3_9BACT</name>
<dbReference type="SUPFAM" id="SSF53756">
    <property type="entry name" value="UDP-Glycosyltransferase/glycogen phosphorylase"/>
    <property type="match status" value="1"/>
</dbReference>
<dbReference type="Proteomes" id="UP000236604">
    <property type="component" value="Unassembled WGS sequence"/>
</dbReference>
<dbReference type="Pfam" id="PF00534">
    <property type="entry name" value="Glycos_transf_1"/>
    <property type="match status" value="1"/>
</dbReference>
<evidence type="ECO:0000259" key="2">
    <source>
        <dbReference type="Pfam" id="PF00534"/>
    </source>
</evidence>
<feature type="domain" description="Glycosyl transferase family 1" evidence="2">
    <location>
        <begin position="278"/>
        <end position="332"/>
    </location>
</feature>
<dbReference type="InterPro" id="IPR001296">
    <property type="entry name" value="Glyco_trans_1"/>
</dbReference>